<keyword evidence="2" id="KW-1185">Reference proteome</keyword>
<dbReference type="AlphaFoldDB" id="G8RX41"/>
<gene>
    <name evidence="1" type="ordered locus">MycrhN_1277</name>
</gene>
<evidence type="ECO:0000313" key="2">
    <source>
        <dbReference type="Proteomes" id="UP000005442"/>
    </source>
</evidence>
<proteinExistence type="predicted"/>
<organism evidence="1 2">
    <name type="scientific">Mycolicibacterium rhodesiae (strain NBB3)</name>
    <name type="common">Mycobacterium rhodesiae</name>
    <dbReference type="NCBI Taxonomy" id="710685"/>
    <lineage>
        <taxon>Bacteria</taxon>
        <taxon>Bacillati</taxon>
        <taxon>Actinomycetota</taxon>
        <taxon>Actinomycetes</taxon>
        <taxon>Mycobacteriales</taxon>
        <taxon>Mycobacteriaceae</taxon>
        <taxon>Mycolicibacterium</taxon>
    </lineage>
</organism>
<dbReference type="SUPFAM" id="SSF102588">
    <property type="entry name" value="LmbE-like"/>
    <property type="match status" value="1"/>
</dbReference>
<dbReference type="eggNOG" id="COG2120">
    <property type="taxonomic scope" value="Bacteria"/>
</dbReference>
<dbReference type="InterPro" id="IPR024078">
    <property type="entry name" value="LmbE-like_dom_sf"/>
</dbReference>
<dbReference type="HOGENOM" id="CLU_1056983_0_0_11"/>
<protein>
    <submittedName>
        <fullName evidence="1">GlcNAc-PI de-N-acetylase</fullName>
    </submittedName>
</protein>
<sequence length="263" mass="30196">MDVQNAILVAAHPDDEILWFSSIFDLCKSVIVCYGASASSKESWDVGRAQLMDTYPHGKVRFLKVRQSGGFDAANWYRPEEAESGLRLRGRVSAVYERNAEDLFRILISNLAPESVVITHNPWGEYGHEEHVQVFRVLQRLQERIGFDLFVDGYVSDRSAKLMKRSLHLLEGAPIVRETDRGLAHQLKNLYIEHDCWTFHDDFEWPEFEVFYRVRQPDGPVQKASVSVPLNLISRSFYVSPIKKLAKKLLPTSVQSAIRKAYK</sequence>
<name>G8RX41_MYCRN</name>
<dbReference type="STRING" id="710685.MycrhN_1277"/>
<dbReference type="Gene3D" id="3.40.50.10320">
    <property type="entry name" value="LmbE-like"/>
    <property type="match status" value="1"/>
</dbReference>
<dbReference type="KEGG" id="mrh:MycrhN_1277"/>
<dbReference type="Proteomes" id="UP000005442">
    <property type="component" value="Chromosome"/>
</dbReference>
<dbReference type="RefSeq" id="WP_014209713.1">
    <property type="nucleotide sequence ID" value="NC_016604.1"/>
</dbReference>
<reference evidence="1 2" key="1">
    <citation type="submission" date="2011-12" db="EMBL/GenBank/DDBJ databases">
        <title>Complete sequence of Mycobacterium rhodesiae NBB3.</title>
        <authorList>
            <consortium name="US DOE Joint Genome Institute"/>
            <person name="Lucas S."/>
            <person name="Han J."/>
            <person name="Lapidus A."/>
            <person name="Cheng J.-F."/>
            <person name="Goodwin L."/>
            <person name="Pitluck S."/>
            <person name="Peters L."/>
            <person name="Mikhailova N."/>
            <person name="Gu W."/>
            <person name="Detter J.C."/>
            <person name="Han C."/>
            <person name="Tapia R."/>
            <person name="Land M."/>
            <person name="Hauser L."/>
            <person name="Kyrpides N."/>
            <person name="Ivanova N."/>
            <person name="Pagani I."/>
            <person name="Mattes T."/>
            <person name="Holmes A."/>
            <person name="Rutledge P."/>
            <person name="Paulsen I."/>
            <person name="Coleman N."/>
            <person name="Woyke T."/>
        </authorList>
    </citation>
    <scope>NUCLEOTIDE SEQUENCE [LARGE SCALE GENOMIC DNA]</scope>
    <source>
        <strain evidence="1 2">NBB3</strain>
    </source>
</reference>
<evidence type="ECO:0000313" key="1">
    <source>
        <dbReference type="EMBL" id="AEV71898.1"/>
    </source>
</evidence>
<dbReference type="OrthoDB" id="9790023at2"/>
<accession>G8RX41</accession>
<dbReference type="EMBL" id="CP003169">
    <property type="protein sequence ID" value="AEV71898.1"/>
    <property type="molecule type" value="Genomic_DNA"/>
</dbReference>